<gene>
    <name evidence="2" type="ORF">FHX37_0614</name>
</gene>
<dbReference type="OrthoDB" id="4427427at2"/>
<proteinExistence type="predicted"/>
<keyword evidence="3" id="KW-1185">Reference proteome</keyword>
<protein>
    <submittedName>
        <fullName evidence="2">Uncharacterized protein</fullName>
    </submittedName>
</protein>
<organism evidence="2 3">
    <name type="scientific">Haloactinospora alba</name>
    <dbReference type="NCBI Taxonomy" id="405555"/>
    <lineage>
        <taxon>Bacteria</taxon>
        <taxon>Bacillati</taxon>
        <taxon>Actinomycetota</taxon>
        <taxon>Actinomycetes</taxon>
        <taxon>Streptosporangiales</taxon>
        <taxon>Nocardiopsidaceae</taxon>
        <taxon>Haloactinospora</taxon>
    </lineage>
</organism>
<comment type="caution">
    <text evidence="2">The sequence shown here is derived from an EMBL/GenBank/DDBJ whole genome shotgun (WGS) entry which is preliminary data.</text>
</comment>
<name>A0A543NFV5_9ACTN</name>
<reference evidence="2 3" key="1">
    <citation type="submission" date="2019-06" db="EMBL/GenBank/DDBJ databases">
        <title>Sequencing the genomes of 1000 actinobacteria strains.</title>
        <authorList>
            <person name="Klenk H.-P."/>
        </authorList>
    </citation>
    <scope>NUCLEOTIDE SEQUENCE [LARGE SCALE GENOMIC DNA]</scope>
    <source>
        <strain evidence="2 3">DSM 45015</strain>
    </source>
</reference>
<evidence type="ECO:0000256" key="1">
    <source>
        <dbReference type="SAM" id="MobiDB-lite"/>
    </source>
</evidence>
<dbReference type="Proteomes" id="UP000317422">
    <property type="component" value="Unassembled WGS sequence"/>
</dbReference>
<dbReference type="AlphaFoldDB" id="A0A543NFV5"/>
<sequence length="163" mass="19089">MSKGGKRPKRLPASVVPEQPNRVPRRLPASHDVDGQSPLWRLSLLDRDHQGSWSWGIDEATLLKIVALLREMESLTWTEIFNQQTGGKKRRGPRNKPIPVENLCKEAQNRLHELKLEEWDELFRFREGNMGRLWGVLTPEHPRVFYPIWWDADHRVCPGKDRD</sequence>
<accession>A0A543NFV5</accession>
<dbReference type="EMBL" id="VFQC01000001">
    <property type="protein sequence ID" value="TQN30732.1"/>
    <property type="molecule type" value="Genomic_DNA"/>
</dbReference>
<feature type="region of interest" description="Disordered" evidence="1">
    <location>
        <begin position="1"/>
        <end position="30"/>
    </location>
</feature>
<evidence type="ECO:0000313" key="3">
    <source>
        <dbReference type="Proteomes" id="UP000317422"/>
    </source>
</evidence>
<dbReference type="RefSeq" id="WP_141921945.1">
    <property type="nucleotide sequence ID" value="NZ_VFQC01000001.1"/>
</dbReference>
<evidence type="ECO:0000313" key="2">
    <source>
        <dbReference type="EMBL" id="TQN30732.1"/>
    </source>
</evidence>
<feature type="compositionally biased region" description="Basic residues" evidence="1">
    <location>
        <begin position="1"/>
        <end position="10"/>
    </location>
</feature>